<reference evidence="4" key="1">
    <citation type="journal article" date="2015" name="Nature">
        <title>Complex archaea that bridge the gap between prokaryotes and eukaryotes.</title>
        <authorList>
            <person name="Spang A."/>
            <person name="Saw J.H."/>
            <person name="Jorgensen S.L."/>
            <person name="Zaremba-Niedzwiedzka K."/>
            <person name="Martijn J."/>
            <person name="Lind A.E."/>
            <person name="van Eijk R."/>
            <person name="Schleper C."/>
            <person name="Guy L."/>
            <person name="Ettema T.J."/>
        </authorList>
    </citation>
    <scope>NUCLEOTIDE SEQUENCE</scope>
</reference>
<dbReference type="Gene3D" id="6.20.330.10">
    <property type="match status" value="1"/>
</dbReference>
<evidence type="ECO:0000256" key="1">
    <source>
        <dbReference type="ARBA" id="ARBA00008683"/>
    </source>
</evidence>
<dbReference type="SUPFAM" id="SSF52096">
    <property type="entry name" value="ClpP/crotonase"/>
    <property type="match status" value="1"/>
</dbReference>
<dbReference type="AlphaFoldDB" id="A0A0F9QE44"/>
<dbReference type="PANTHER" id="PTHR42987:SF4">
    <property type="entry name" value="PROTEASE SOHB-RELATED"/>
    <property type="match status" value="1"/>
</dbReference>
<dbReference type="CDD" id="cd07022">
    <property type="entry name" value="S49_Sppa_36K_type"/>
    <property type="match status" value="1"/>
</dbReference>
<sequence>MDRNRCGHLHMGPWLVEWGWMDRAVAVFKAGGTLAVADIEEEDEGEARTQTVAGVAVIGIVGFMSKGVSSMGGTSTLAVRDAVRSATKDPAVEAIVLLIDSPGGTAAGNQELADDIAAAVAAKPVLTHFDDVGASAAFWVGAMAGIGNVSANASALVGSIGTIMSIEDTSGQFEKEGIVAHHLTSDGASMKAAGGEGTEITDEQLAYFQGIIDAFGATFVNSVANARGLDPADIRALDGRVLLAKDALAAGLIDHVRSFEDTIDAARGLARARQNDRRQQQSNRNRLRLGGV</sequence>
<dbReference type="InterPro" id="IPR002142">
    <property type="entry name" value="Peptidase_S49"/>
</dbReference>
<gene>
    <name evidence="4" type="ORF">LCGC14_0714540</name>
</gene>
<evidence type="ECO:0000313" key="4">
    <source>
        <dbReference type="EMBL" id="KKN42300.1"/>
    </source>
</evidence>
<comment type="similarity">
    <text evidence="1">Belongs to the peptidase S49 family.</text>
</comment>
<name>A0A0F9QE44_9ZZZZ</name>
<feature type="domain" description="Peptidase S49" evidence="3">
    <location>
        <begin position="121"/>
        <end position="270"/>
    </location>
</feature>
<dbReference type="InterPro" id="IPR033855">
    <property type="entry name" value="Protein_C"/>
</dbReference>
<dbReference type="Pfam" id="PF01343">
    <property type="entry name" value="Peptidase_S49"/>
    <property type="match status" value="1"/>
</dbReference>
<protein>
    <recommendedName>
        <fullName evidence="3">Peptidase S49 domain-containing protein</fullName>
    </recommendedName>
</protein>
<evidence type="ECO:0000256" key="2">
    <source>
        <dbReference type="SAM" id="MobiDB-lite"/>
    </source>
</evidence>
<dbReference type="GO" id="GO:0008233">
    <property type="term" value="F:peptidase activity"/>
    <property type="evidence" value="ECO:0007669"/>
    <property type="project" value="InterPro"/>
</dbReference>
<dbReference type="InterPro" id="IPR029045">
    <property type="entry name" value="ClpP/crotonase-like_dom_sf"/>
</dbReference>
<proteinExistence type="inferred from homology"/>
<organism evidence="4">
    <name type="scientific">marine sediment metagenome</name>
    <dbReference type="NCBI Taxonomy" id="412755"/>
    <lineage>
        <taxon>unclassified sequences</taxon>
        <taxon>metagenomes</taxon>
        <taxon>ecological metagenomes</taxon>
    </lineage>
</organism>
<accession>A0A0F9QE44</accession>
<dbReference type="Gene3D" id="3.90.226.10">
    <property type="entry name" value="2-enoyl-CoA Hydratase, Chain A, domain 1"/>
    <property type="match status" value="1"/>
</dbReference>
<dbReference type="EMBL" id="LAZR01001590">
    <property type="protein sequence ID" value="KKN42300.1"/>
    <property type="molecule type" value="Genomic_DNA"/>
</dbReference>
<dbReference type="PANTHER" id="PTHR42987">
    <property type="entry name" value="PEPTIDASE S49"/>
    <property type="match status" value="1"/>
</dbReference>
<dbReference type="GO" id="GO:0006508">
    <property type="term" value="P:proteolysis"/>
    <property type="evidence" value="ECO:0007669"/>
    <property type="project" value="InterPro"/>
</dbReference>
<comment type="caution">
    <text evidence="4">The sequence shown here is derived from an EMBL/GenBank/DDBJ whole genome shotgun (WGS) entry which is preliminary data.</text>
</comment>
<evidence type="ECO:0000259" key="3">
    <source>
        <dbReference type="Pfam" id="PF01343"/>
    </source>
</evidence>
<feature type="region of interest" description="Disordered" evidence="2">
    <location>
        <begin position="271"/>
        <end position="292"/>
    </location>
</feature>